<comment type="caution">
    <text evidence="3">The sequence shown here is derived from an EMBL/GenBank/DDBJ whole genome shotgun (WGS) entry which is preliminary data.</text>
</comment>
<dbReference type="InterPro" id="IPR004827">
    <property type="entry name" value="bZIP"/>
</dbReference>
<dbReference type="PANTHER" id="PTHR39607:SF2">
    <property type="entry name" value="BZIP DOMAIN-CONTAINING PROTEIN"/>
    <property type="match status" value="1"/>
</dbReference>
<feature type="compositionally biased region" description="Polar residues" evidence="1">
    <location>
        <begin position="253"/>
        <end position="262"/>
    </location>
</feature>
<dbReference type="PROSITE" id="PS00036">
    <property type="entry name" value="BZIP_BASIC"/>
    <property type="match status" value="1"/>
</dbReference>
<dbReference type="PANTHER" id="PTHR39607">
    <property type="entry name" value="XANTHOCILLIN BIOSYNTHESIS CLUSTER TRANSCRIPTION FACTOR XANC-RELATED"/>
    <property type="match status" value="1"/>
</dbReference>
<evidence type="ECO:0000259" key="2">
    <source>
        <dbReference type="PROSITE" id="PS00036"/>
    </source>
</evidence>
<feature type="compositionally biased region" description="Basic and acidic residues" evidence="1">
    <location>
        <begin position="237"/>
        <end position="252"/>
    </location>
</feature>
<proteinExistence type="predicted"/>
<gene>
    <name evidence="3" type="ORF">RRF57_006463</name>
</gene>
<feature type="region of interest" description="Disordered" evidence="1">
    <location>
        <begin position="93"/>
        <end position="221"/>
    </location>
</feature>
<dbReference type="InterPro" id="IPR052635">
    <property type="entry name" value="Sec_Metab_Biosynth_Reg"/>
</dbReference>
<sequence>MYRINCLDEPQSYESSRTCRKPLSISEPSFCYIKGWPRALLRGKTSFFPQMSENQDQVFLSSSPITFTQSQKREQTTSEEVGTASKLPRVITVSTTPSISPSTSPWLRASVHLEENSETEKEQDTRKMSSSHSKYPHDSSSKKHSSKSKSKAKAKNDDWTDVTEPEERRRIQNRIAQRKFREKQKEHKERAERDDRNQENAGGSYRVPAANDLGRGDEELSGLPWGGVSMMHVVARGHESETRRGSARDNNTHDISQYYNTHSGYYTSSSQQQQTTSWGSQGSSGGDDRYQDQQYYYDYDYDYDHDYDPNSGDGSSYQT</sequence>
<feature type="region of interest" description="Disordered" evidence="1">
    <location>
        <begin position="237"/>
        <end position="319"/>
    </location>
</feature>
<accession>A0AAN7UJB9</accession>
<evidence type="ECO:0000313" key="4">
    <source>
        <dbReference type="Proteomes" id="UP001305414"/>
    </source>
</evidence>
<reference evidence="3 4" key="1">
    <citation type="submission" date="2023-10" db="EMBL/GenBank/DDBJ databases">
        <title>Draft genome sequence of Xylaria bambusicola isolate GMP-LS, the root and basal stem rot pathogen of sugarcane in Indonesia.</title>
        <authorList>
            <person name="Selvaraj P."/>
            <person name="Muralishankar V."/>
            <person name="Muruganantham S."/>
            <person name="Sp S."/>
            <person name="Haryani S."/>
            <person name="Lau K.J.X."/>
            <person name="Naqvi N.I."/>
        </authorList>
    </citation>
    <scope>NUCLEOTIDE SEQUENCE [LARGE SCALE GENOMIC DNA]</scope>
    <source>
        <strain evidence="3">GMP-LS</strain>
    </source>
</reference>
<keyword evidence="4" id="KW-1185">Reference proteome</keyword>
<dbReference type="Proteomes" id="UP001305414">
    <property type="component" value="Unassembled WGS sequence"/>
</dbReference>
<feature type="compositionally biased region" description="Low complexity" evidence="1">
    <location>
        <begin position="93"/>
        <end position="105"/>
    </location>
</feature>
<dbReference type="CDD" id="cd14688">
    <property type="entry name" value="bZIP_YAP"/>
    <property type="match status" value="1"/>
</dbReference>
<feature type="compositionally biased region" description="Basic and acidic residues" evidence="1">
    <location>
        <begin position="183"/>
        <end position="198"/>
    </location>
</feature>
<dbReference type="GO" id="GO:0003700">
    <property type="term" value="F:DNA-binding transcription factor activity"/>
    <property type="evidence" value="ECO:0007669"/>
    <property type="project" value="InterPro"/>
</dbReference>
<evidence type="ECO:0000313" key="3">
    <source>
        <dbReference type="EMBL" id="KAK5630748.1"/>
    </source>
</evidence>
<evidence type="ECO:0000256" key="1">
    <source>
        <dbReference type="SAM" id="MobiDB-lite"/>
    </source>
</evidence>
<dbReference type="EMBL" id="JAWHQM010000017">
    <property type="protein sequence ID" value="KAK5630748.1"/>
    <property type="molecule type" value="Genomic_DNA"/>
</dbReference>
<feature type="domain" description="BZIP" evidence="2">
    <location>
        <begin position="168"/>
        <end position="183"/>
    </location>
</feature>
<protein>
    <recommendedName>
        <fullName evidence="2">BZIP domain-containing protein</fullName>
    </recommendedName>
</protein>
<feature type="compositionally biased region" description="Basic and acidic residues" evidence="1">
    <location>
        <begin position="111"/>
        <end position="127"/>
    </location>
</feature>
<dbReference type="AlphaFoldDB" id="A0AAN7UJB9"/>
<feature type="compositionally biased region" description="Low complexity" evidence="1">
    <location>
        <begin position="263"/>
        <end position="281"/>
    </location>
</feature>
<feature type="compositionally biased region" description="Basic residues" evidence="1">
    <location>
        <begin position="142"/>
        <end position="153"/>
    </location>
</feature>
<name>A0AAN7UJB9_9PEZI</name>
<organism evidence="3 4">
    <name type="scientific">Xylaria bambusicola</name>
    <dbReference type="NCBI Taxonomy" id="326684"/>
    <lineage>
        <taxon>Eukaryota</taxon>
        <taxon>Fungi</taxon>
        <taxon>Dikarya</taxon>
        <taxon>Ascomycota</taxon>
        <taxon>Pezizomycotina</taxon>
        <taxon>Sordariomycetes</taxon>
        <taxon>Xylariomycetidae</taxon>
        <taxon>Xylariales</taxon>
        <taxon>Xylariaceae</taxon>
        <taxon>Xylaria</taxon>
    </lineage>
</organism>